<evidence type="ECO:0000256" key="1">
    <source>
        <dbReference type="ARBA" id="ARBA00000707"/>
    </source>
</evidence>
<dbReference type="PROSITE" id="PS50235">
    <property type="entry name" value="USP_3"/>
    <property type="match status" value="1"/>
</dbReference>
<dbReference type="EMBL" id="MRZV01001820">
    <property type="protein sequence ID" value="PIK35758.1"/>
    <property type="molecule type" value="Genomic_DNA"/>
</dbReference>
<gene>
    <name evidence="4" type="ORF">BSL78_27417</name>
</gene>
<evidence type="ECO:0000256" key="2">
    <source>
        <dbReference type="ARBA" id="ARBA00012759"/>
    </source>
</evidence>
<dbReference type="AlphaFoldDB" id="A0A2G8JJ43"/>
<dbReference type="InterPro" id="IPR018200">
    <property type="entry name" value="USP_CS"/>
</dbReference>
<dbReference type="GO" id="GO:0016579">
    <property type="term" value="P:protein deubiquitination"/>
    <property type="evidence" value="ECO:0007669"/>
    <property type="project" value="InterPro"/>
</dbReference>
<dbReference type="PANTHER" id="PTHR21646">
    <property type="entry name" value="UBIQUITIN CARBOXYL-TERMINAL HYDROLASE"/>
    <property type="match status" value="1"/>
</dbReference>
<dbReference type="InterPro" id="IPR050185">
    <property type="entry name" value="Ub_carboxyl-term_hydrolase"/>
</dbReference>
<comment type="catalytic activity">
    <reaction evidence="1">
        <text>Thiol-dependent hydrolysis of ester, thioester, amide, peptide and isopeptide bonds formed by the C-terminal Gly of ubiquitin (a 76-residue protein attached to proteins as an intracellular targeting signal).</text>
        <dbReference type="EC" id="3.4.19.12"/>
    </reaction>
</comment>
<reference evidence="4 5" key="1">
    <citation type="journal article" date="2017" name="PLoS Biol.">
        <title>The sea cucumber genome provides insights into morphological evolution and visceral regeneration.</title>
        <authorList>
            <person name="Zhang X."/>
            <person name="Sun L."/>
            <person name="Yuan J."/>
            <person name="Sun Y."/>
            <person name="Gao Y."/>
            <person name="Zhang L."/>
            <person name="Li S."/>
            <person name="Dai H."/>
            <person name="Hamel J.F."/>
            <person name="Liu C."/>
            <person name="Yu Y."/>
            <person name="Liu S."/>
            <person name="Lin W."/>
            <person name="Guo K."/>
            <person name="Jin S."/>
            <person name="Xu P."/>
            <person name="Storey K.B."/>
            <person name="Huan P."/>
            <person name="Zhang T."/>
            <person name="Zhou Y."/>
            <person name="Zhang J."/>
            <person name="Lin C."/>
            <person name="Li X."/>
            <person name="Xing L."/>
            <person name="Huo D."/>
            <person name="Sun M."/>
            <person name="Wang L."/>
            <person name="Mercier A."/>
            <person name="Li F."/>
            <person name="Yang H."/>
            <person name="Xiang J."/>
        </authorList>
    </citation>
    <scope>NUCLEOTIDE SEQUENCE [LARGE SCALE GENOMIC DNA]</scope>
    <source>
        <strain evidence="4">Shaxun</strain>
        <tissue evidence="4">Muscle</tissue>
    </source>
</reference>
<feature type="non-terminal residue" evidence="4">
    <location>
        <position position="1"/>
    </location>
</feature>
<accession>A0A2G8JJ43</accession>
<dbReference type="SUPFAM" id="SSF54001">
    <property type="entry name" value="Cysteine proteinases"/>
    <property type="match status" value="1"/>
</dbReference>
<evidence type="ECO:0000259" key="3">
    <source>
        <dbReference type="PROSITE" id="PS50235"/>
    </source>
</evidence>
<organism evidence="4 5">
    <name type="scientific">Stichopus japonicus</name>
    <name type="common">Sea cucumber</name>
    <dbReference type="NCBI Taxonomy" id="307972"/>
    <lineage>
        <taxon>Eukaryota</taxon>
        <taxon>Metazoa</taxon>
        <taxon>Echinodermata</taxon>
        <taxon>Eleutherozoa</taxon>
        <taxon>Echinozoa</taxon>
        <taxon>Holothuroidea</taxon>
        <taxon>Aspidochirotacea</taxon>
        <taxon>Aspidochirotida</taxon>
        <taxon>Stichopodidae</taxon>
        <taxon>Apostichopus</taxon>
    </lineage>
</organism>
<dbReference type="PROSITE" id="PS00973">
    <property type="entry name" value="USP_2"/>
    <property type="match status" value="1"/>
</dbReference>
<evidence type="ECO:0000313" key="5">
    <source>
        <dbReference type="Proteomes" id="UP000230750"/>
    </source>
</evidence>
<dbReference type="InterPro" id="IPR001394">
    <property type="entry name" value="Peptidase_C19_UCH"/>
</dbReference>
<dbReference type="InterPro" id="IPR028889">
    <property type="entry name" value="USP"/>
</dbReference>
<dbReference type="STRING" id="307972.A0A2G8JJ43"/>
<sequence length="75" mass="8820">LKRFSGRSKLSTFVDFPLQELNLERYAADDSRSDSSNFKYNLHGTVNHFGSIYHGHYVAVCKHAKQQKWHKYDDE</sequence>
<protein>
    <recommendedName>
        <fullName evidence="2">ubiquitinyl hydrolase 1</fullName>
        <ecNumber evidence="2">3.4.19.12</ecNumber>
    </recommendedName>
</protein>
<dbReference type="EC" id="3.4.19.12" evidence="2"/>
<dbReference type="InterPro" id="IPR038765">
    <property type="entry name" value="Papain-like_cys_pep_sf"/>
</dbReference>
<dbReference type="Gene3D" id="3.90.70.10">
    <property type="entry name" value="Cysteine proteinases"/>
    <property type="match status" value="1"/>
</dbReference>
<dbReference type="GO" id="GO:0004843">
    <property type="term" value="F:cysteine-type deubiquitinase activity"/>
    <property type="evidence" value="ECO:0007669"/>
    <property type="project" value="UniProtKB-EC"/>
</dbReference>
<feature type="domain" description="USP" evidence="3">
    <location>
        <begin position="1"/>
        <end position="75"/>
    </location>
</feature>
<keyword evidence="5" id="KW-1185">Reference proteome</keyword>
<proteinExistence type="predicted"/>
<evidence type="ECO:0000313" key="4">
    <source>
        <dbReference type="EMBL" id="PIK35758.1"/>
    </source>
</evidence>
<feature type="non-terminal residue" evidence="4">
    <location>
        <position position="75"/>
    </location>
</feature>
<dbReference type="Pfam" id="PF00443">
    <property type="entry name" value="UCH"/>
    <property type="match status" value="1"/>
</dbReference>
<comment type="caution">
    <text evidence="4">The sequence shown here is derived from an EMBL/GenBank/DDBJ whole genome shotgun (WGS) entry which is preliminary data.</text>
</comment>
<name>A0A2G8JJ43_STIJA</name>
<dbReference type="Proteomes" id="UP000230750">
    <property type="component" value="Unassembled WGS sequence"/>
</dbReference>
<dbReference type="OrthoDB" id="292964at2759"/>